<evidence type="ECO:0008006" key="3">
    <source>
        <dbReference type="Google" id="ProtNLM"/>
    </source>
</evidence>
<sequence>MSELPNYVALFAVQQNTSDILKQLNLYGNVGLAVDDGYELPEEWFAARGVNKGDLNAAVAVRFPADPYMHVWLYSWRNLDTRKQWPPKFNQIGSRGFTLLFDDVEQELARITRDFPETRILHAPIDIKRKWGLTKSALVLDPDGNFVELISIVGNPLIAKAKPALPHHRSFLHFMVNCLDFEKMLPWYKAFGMAHDAGVDFRPDVGFPTGYDHFMGQMKVFTHGEKNKWTDCHFLRGTRDPSHMHLELLGYAENGKHLKDPGLNPTWFQKGNSWRFCFYMRLQLIFSRHRTVLYKDT</sequence>
<evidence type="ECO:0000313" key="1">
    <source>
        <dbReference type="EMBL" id="KAJ5239850.1"/>
    </source>
</evidence>
<reference evidence="1" key="2">
    <citation type="journal article" date="2023" name="IMA Fungus">
        <title>Comparative genomic study of the Penicillium genus elucidates a diverse pangenome and 15 lateral gene transfer events.</title>
        <authorList>
            <person name="Petersen C."/>
            <person name="Sorensen T."/>
            <person name="Nielsen M.R."/>
            <person name="Sondergaard T.E."/>
            <person name="Sorensen J.L."/>
            <person name="Fitzpatrick D.A."/>
            <person name="Frisvad J.C."/>
            <person name="Nielsen K.L."/>
        </authorList>
    </citation>
    <scope>NUCLEOTIDE SEQUENCE</scope>
    <source>
        <strain evidence="1">IBT 19713</strain>
    </source>
</reference>
<organism evidence="1 2">
    <name type="scientific">Penicillium chermesinum</name>
    <dbReference type="NCBI Taxonomy" id="63820"/>
    <lineage>
        <taxon>Eukaryota</taxon>
        <taxon>Fungi</taxon>
        <taxon>Dikarya</taxon>
        <taxon>Ascomycota</taxon>
        <taxon>Pezizomycotina</taxon>
        <taxon>Eurotiomycetes</taxon>
        <taxon>Eurotiomycetidae</taxon>
        <taxon>Eurotiales</taxon>
        <taxon>Aspergillaceae</taxon>
        <taxon>Penicillium</taxon>
    </lineage>
</organism>
<dbReference type="Gene3D" id="3.10.180.10">
    <property type="entry name" value="2,3-Dihydroxybiphenyl 1,2-Dioxygenase, domain 1"/>
    <property type="match status" value="1"/>
</dbReference>
<dbReference type="GeneID" id="83201069"/>
<dbReference type="EMBL" id="JAPQKS010000003">
    <property type="protein sequence ID" value="KAJ5239850.1"/>
    <property type="molecule type" value="Genomic_DNA"/>
</dbReference>
<reference evidence="1" key="1">
    <citation type="submission" date="2022-11" db="EMBL/GenBank/DDBJ databases">
        <authorList>
            <person name="Petersen C."/>
        </authorList>
    </citation>
    <scope>NUCLEOTIDE SEQUENCE</scope>
    <source>
        <strain evidence="1">IBT 19713</strain>
    </source>
</reference>
<gene>
    <name evidence="1" type="ORF">N7468_004469</name>
</gene>
<dbReference type="OrthoDB" id="4525314at2759"/>
<accession>A0A9W9P8U2</accession>
<dbReference type="SUPFAM" id="SSF54593">
    <property type="entry name" value="Glyoxalase/Bleomycin resistance protein/Dihydroxybiphenyl dioxygenase"/>
    <property type="match status" value="1"/>
</dbReference>
<proteinExistence type="predicted"/>
<name>A0A9W9P8U2_9EURO</name>
<dbReference type="InterPro" id="IPR029068">
    <property type="entry name" value="Glyas_Bleomycin-R_OHBP_Dase"/>
</dbReference>
<protein>
    <recommendedName>
        <fullName evidence="3">VOC domain-containing protein</fullName>
    </recommendedName>
</protein>
<dbReference type="RefSeq" id="XP_058332769.1">
    <property type="nucleotide sequence ID" value="XM_058473766.1"/>
</dbReference>
<comment type="caution">
    <text evidence="1">The sequence shown here is derived from an EMBL/GenBank/DDBJ whole genome shotgun (WGS) entry which is preliminary data.</text>
</comment>
<dbReference type="Proteomes" id="UP001150941">
    <property type="component" value="Unassembled WGS sequence"/>
</dbReference>
<keyword evidence="2" id="KW-1185">Reference proteome</keyword>
<dbReference type="AlphaFoldDB" id="A0A9W9P8U2"/>
<dbReference type="CDD" id="cd06587">
    <property type="entry name" value="VOC"/>
    <property type="match status" value="1"/>
</dbReference>
<evidence type="ECO:0000313" key="2">
    <source>
        <dbReference type="Proteomes" id="UP001150941"/>
    </source>
</evidence>